<comment type="caution">
    <text evidence="11">The sequence shown here is derived from an EMBL/GenBank/DDBJ whole genome shotgun (WGS) entry which is preliminary data.</text>
</comment>
<name>A0ABT3NWS5_9PROT</name>
<sequence length="223" mass="23243">MRTRVKICCIASPEEAALAEAHGADALGLVGAMPSGPGVVDDATIARIAAEVPPPVATFLLTSECSADSIARHVAGTGTTAVQIVSHIPPDESARLAALLPVTRRVQVIHVEDEAALDLIEAYAPHVHAFLLDSGRPSLAVPELGGTGRVHDWAVSADFVRRSPRPVFLAGGLTPDNVGQAIRMVRPYGLDLCSALRPEGRLDAGRLEAFMAAVRAADAARSV</sequence>
<dbReference type="InterPro" id="IPR001240">
    <property type="entry name" value="PRAI_dom"/>
</dbReference>
<keyword evidence="12" id="KW-1185">Reference proteome</keyword>
<dbReference type="Gene3D" id="3.20.20.70">
    <property type="entry name" value="Aldolase class I"/>
    <property type="match status" value="1"/>
</dbReference>
<dbReference type="InterPro" id="IPR011060">
    <property type="entry name" value="RibuloseP-bd_barrel"/>
</dbReference>
<evidence type="ECO:0000259" key="10">
    <source>
        <dbReference type="Pfam" id="PF00697"/>
    </source>
</evidence>
<dbReference type="EC" id="5.3.1.24" evidence="3 9"/>
<keyword evidence="7 9" id="KW-0057">Aromatic amino acid biosynthesis</keyword>
<evidence type="ECO:0000313" key="12">
    <source>
        <dbReference type="Proteomes" id="UP001526430"/>
    </source>
</evidence>
<dbReference type="CDD" id="cd00405">
    <property type="entry name" value="PRAI"/>
    <property type="match status" value="1"/>
</dbReference>
<evidence type="ECO:0000313" key="11">
    <source>
        <dbReference type="EMBL" id="MCW8086627.1"/>
    </source>
</evidence>
<dbReference type="Proteomes" id="UP001526430">
    <property type="component" value="Unassembled WGS sequence"/>
</dbReference>
<dbReference type="EMBL" id="JAPFQI010000010">
    <property type="protein sequence ID" value="MCW8086627.1"/>
    <property type="molecule type" value="Genomic_DNA"/>
</dbReference>
<dbReference type="GO" id="GO:0016853">
    <property type="term" value="F:isomerase activity"/>
    <property type="evidence" value="ECO:0007669"/>
    <property type="project" value="UniProtKB-KW"/>
</dbReference>
<gene>
    <name evidence="9" type="primary">trpF</name>
    <name evidence="11" type="ORF">OF850_13405</name>
</gene>
<evidence type="ECO:0000256" key="1">
    <source>
        <dbReference type="ARBA" id="ARBA00001164"/>
    </source>
</evidence>
<dbReference type="RefSeq" id="WP_301590707.1">
    <property type="nucleotide sequence ID" value="NZ_JAPFQI010000010.1"/>
</dbReference>
<dbReference type="PANTHER" id="PTHR42894:SF1">
    <property type="entry name" value="N-(5'-PHOSPHORIBOSYL)ANTHRANILATE ISOMERASE"/>
    <property type="match status" value="1"/>
</dbReference>
<keyword evidence="5 9" id="KW-0028">Amino-acid biosynthesis</keyword>
<dbReference type="SUPFAM" id="SSF51366">
    <property type="entry name" value="Ribulose-phoshate binding barrel"/>
    <property type="match status" value="1"/>
</dbReference>
<organism evidence="11 12">
    <name type="scientific">Sabulicella glaciei</name>
    <dbReference type="NCBI Taxonomy" id="2984948"/>
    <lineage>
        <taxon>Bacteria</taxon>
        <taxon>Pseudomonadati</taxon>
        <taxon>Pseudomonadota</taxon>
        <taxon>Alphaproteobacteria</taxon>
        <taxon>Acetobacterales</taxon>
        <taxon>Acetobacteraceae</taxon>
        <taxon>Sabulicella</taxon>
    </lineage>
</organism>
<evidence type="ECO:0000256" key="8">
    <source>
        <dbReference type="ARBA" id="ARBA00023235"/>
    </source>
</evidence>
<protein>
    <recommendedName>
        <fullName evidence="4 9">N-(5'-phosphoribosyl)anthranilate isomerase</fullName>
        <shortName evidence="9">PRAI</shortName>
        <ecNumber evidence="3 9">5.3.1.24</ecNumber>
    </recommendedName>
</protein>
<evidence type="ECO:0000256" key="5">
    <source>
        <dbReference type="ARBA" id="ARBA00022605"/>
    </source>
</evidence>
<dbReference type="InterPro" id="IPR013785">
    <property type="entry name" value="Aldolase_TIM"/>
</dbReference>
<evidence type="ECO:0000256" key="9">
    <source>
        <dbReference type="HAMAP-Rule" id="MF_00135"/>
    </source>
</evidence>
<dbReference type="HAMAP" id="MF_00135">
    <property type="entry name" value="PRAI"/>
    <property type="match status" value="1"/>
</dbReference>
<dbReference type="Pfam" id="PF00697">
    <property type="entry name" value="PRAI"/>
    <property type="match status" value="1"/>
</dbReference>
<comment type="similarity">
    <text evidence="9">Belongs to the TrpF family.</text>
</comment>
<evidence type="ECO:0000256" key="6">
    <source>
        <dbReference type="ARBA" id="ARBA00022822"/>
    </source>
</evidence>
<proteinExistence type="inferred from homology"/>
<dbReference type="InterPro" id="IPR044643">
    <property type="entry name" value="TrpF_fam"/>
</dbReference>
<feature type="domain" description="N-(5'phosphoribosyl) anthranilate isomerase (PRAI)" evidence="10">
    <location>
        <begin position="6"/>
        <end position="211"/>
    </location>
</feature>
<evidence type="ECO:0000256" key="4">
    <source>
        <dbReference type="ARBA" id="ARBA00022272"/>
    </source>
</evidence>
<reference evidence="11 12" key="1">
    <citation type="submission" date="2022-10" db="EMBL/GenBank/DDBJ databases">
        <title>Roseococcus glaciei nov., sp. nov., isolated from glacier.</title>
        <authorList>
            <person name="Liu Q."/>
            <person name="Xin Y.-H."/>
        </authorList>
    </citation>
    <scope>NUCLEOTIDE SEQUENCE [LARGE SCALE GENOMIC DNA]</scope>
    <source>
        <strain evidence="11 12">MDT2-1-1</strain>
    </source>
</reference>
<comment type="catalytic activity">
    <reaction evidence="1 9">
        <text>N-(5-phospho-beta-D-ribosyl)anthranilate = 1-(2-carboxyphenylamino)-1-deoxy-D-ribulose 5-phosphate</text>
        <dbReference type="Rhea" id="RHEA:21540"/>
        <dbReference type="ChEBI" id="CHEBI:18277"/>
        <dbReference type="ChEBI" id="CHEBI:58613"/>
        <dbReference type="EC" id="5.3.1.24"/>
    </reaction>
</comment>
<keyword evidence="6 9" id="KW-0822">Tryptophan biosynthesis</keyword>
<accession>A0ABT3NWS5</accession>
<evidence type="ECO:0000256" key="2">
    <source>
        <dbReference type="ARBA" id="ARBA00004664"/>
    </source>
</evidence>
<dbReference type="PANTHER" id="PTHR42894">
    <property type="entry name" value="N-(5'-PHOSPHORIBOSYL)ANTHRANILATE ISOMERASE"/>
    <property type="match status" value="1"/>
</dbReference>
<evidence type="ECO:0000256" key="7">
    <source>
        <dbReference type="ARBA" id="ARBA00023141"/>
    </source>
</evidence>
<keyword evidence="8 9" id="KW-0413">Isomerase</keyword>
<evidence type="ECO:0000256" key="3">
    <source>
        <dbReference type="ARBA" id="ARBA00012572"/>
    </source>
</evidence>
<comment type="pathway">
    <text evidence="2 9">Amino-acid biosynthesis; L-tryptophan biosynthesis; L-tryptophan from chorismate: step 3/5.</text>
</comment>